<dbReference type="EMBL" id="PDCJ01000005">
    <property type="protein sequence ID" value="PEG29178.1"/>
    <property type="molecule type" value="Genomic_DNA"/>
</dbReference>
<protein>
    <submittedName>
        <fullName evidence="9">Ethanolamine utilization protein EutJ</fullName>
    </submittedName>
    <submittedName>
        <fullName evidence="7">High-affinity branched-chain amino acid ABC transporter, substrate-binding protein LivK (LS-BP)/LivJ (LIV-BP)</fullName>
    </submittedName>
    <submittedName>
        <fullName evidence="10">Leucine-, isoleucine-, valine-, threonine-, and alanine-binding protein</fullName>
    </submittedName>
</protein>
<evidence type="ECO:0000256" key="3">
    <source>
        <dbReference type="ARBA" id="ARBA00022729"/>
    </source>
</evidence>
<feature type="domain" description="Leucine-binding protein" evidence="6">
    <location>
        <begin position="43"/>
        <end position="381"/>
    </location>
</feature>
<evidence type="ECO:0000313" key="8">
    <source>
        <dbReference type="EMBL" id="CAI3632478.1"/>
    </source>
</evidence>
<evidence type="ECO:0000256" key="4">
    <source>
        <dbReference type="ARBA" id="ARBA00022970"/>
    </source>
</evidence>
<dbReference type="EMBL" id="CAKJVE010000004">
    <property type="protein sequence ID" value="CAG9702697.1"/>
    <property type="molecule type" value="Genomic_DNA"/>
</dbReference>
<name>A0A2A7MDJ6_9CLOT</name>
<evidence type="ECO:0000313" key="12">
    <source>
        <dbReference type="Proteomes" id="UP000431451"/>
    </source>
</evidence>
<dbReference type="Proteomes" id="UP000431451">
    <property type="component" value="Unassembled WGS sequence"/>
</dbReference>
<gene>
    <name evidence="10" type="primary">braC_3</name>
    <name evidence="8" type="ORF">CNEO2_460001</name>
    <name evidence="7" type="ORF">CNEO_40121</name>
    <name evidence="10" type="ORF">CNEONATNEC25_03798</name>
    <name evidence="9" type="ORF">CQ394_19875</name>
</gene>
<dbReference type="PRINTS" id="PR00337">
    <property type="entry name" value="LEUILEVALBP"/>
</dbReference>
<comment type="similarity">
    <text evidence="1">Belongs to the leucine-binding protein family.</text>
</comment>
<evidence type="ECO:0000313" key="9">
    <source>
        <dbReference type="EMBL" id="PEG29178.1"/>
    </source>
</evidence>
<reference evidence="9 11" key="1">
    <citation type="submission" date="2017-10" db="EMBL/GenBank/DDBJ databases">
        <title>Effective Description of Clostridium neonatale sp. nov. linked to necrotizing enterocolitis in neonates and a clarification of species assignable to the genus Clostridium (Prazmowski 1880) emend. Lawson and Rainey 2016.</title>
        <authorList>
            <person name="Bernard K."/>
            <person name="Burdz T."/>
            <person name="Wiebe D."/>
            <person name="Balcewich B."/>
            <person name="Alfa M."/>
            <person name="Bernier A.-M."/>
        </authorList>
    </citation>
    <scope>NUCLEOTIDE SEQUENCE [LARGE SCALE GENOMIC DNA]</scope>
    <source>
        <strain evidence="9 11">LCDC99A005</strain>
    </source>
</reference>
<dbReference type="Pfam" id="PF13458">
    <property type="entry name" value="Peripla_BP_6"/>
    <property type="match status" value="1"/>
</dbReference>
<organism evidence="9 11">
    <name type="scientific">Clostridium neonatale</name>
    <dbReference type="NCBI Taxonomy" id="137838"/>
    <lineage>
        <taxon>Bacteria</taxon>
        <taxon>Bacillati</taxon>
        <taxon>Bacillota</taxon>
        <taxon>Clostridia</taxon>
        <taxon>Eubacteriales</taxon>
        <taxon>Clostridiaceae</taxon>
        <taxon>Clostridium</taxon>
    </lineage>
</organism>
<evidence type="ECO:0000313" key="10">
    <source>
        <dbReference type="EMBL" id="VCT86187.1"/>
    </source>
</evidence>
<dbReference type="InterPro" id="IPR000709">
    <property type="entry name" value="Leu_Ile_Val-bd"/>
</dbReference>
<dbReference type="Proteomes" id="UP001189143">
    <property type="component" value="Unassembled WGS sequence"/>
</dbReference>
<sequence>MKKKLLSGILASAMSVMLFAGCSGTSTGGDSDSASKSDSGDVIKIGAIGPLSGSASTYGISVKEGAQLLEEEINKAGGINGKQIKFLFEDDQATADAAMQAFNKLVDSDGVCAILGGVTSGATLAIAPNATQREIPMITPTGTEPTITDVGGEYMFRGCFVDSFQGDVLAKYASEDLSAKTAAVLYNAGSDYSKGIADSFKEKFEAAGGQVGEFLTYNDKDTDFNAQLTKIKGLNPDVLILPDYYNTVGLITKQARGMGITSQFLGGDGWESEKLVEIGGDSVDGAMYVNHYYSGDTDEAVKTFVDSYKAKYNKEPDAFAALSYDTSKILVKAIEKANSTEGPAIKDALKGMELQSVTGDIKFGEDRSAIKSAAIIKVNKGQKELVTKIEP</sequence>
<evidence type="ECO:0000256" key="1">
    <source>
        <dbReference type="ARBA" id="ARBA00010062"/>
    </source>
</evidence>
<dbReference type="Gene3D" id="3.40.50.2300">
    <property type="match status" value="2"/>
</dbReference>
<evidence type="ECO:0000313" key="7">
    <source>
        <dbReference type="EMBL" id="CAG9702697.1"/>
    </source>
</evidence>
<dbReference type="Proteomes" id="UP000789738">
    <property type="component" value="Unassembled WGS sequence"/>
</dbReference>
<dbReference type="PANTHER" id="PTHR30483">
    <property type="entry name" value="LEUCINE-SPECIFIC-BINDING PROTEIN"/>
    <property type="match status" value="1"/>
</dbReference>
<dbReference type="RefSeq" id="WP_058293364.1">
    <property type="nucleotide sequence ID" value="NZ_CAKJVE010000004.1"/>
</dbReference>
<dbReference type="InterPro" id="IPR028081">
    <property type="entry name" value="Leu-bd"/>
</dbReference>
<dbReference type="EMBL" id="CAMTCP010000244">
    <property type="protein sequence ID" value="CAI3632478.1"/>
    <property type="molecule type" value="Genomic_DNA"/>
</dbReference>
<evidence type="ECO:0000256" key="5">
    <source>
        <dbReference type="SAM" id="SignalP"/>
    </source>
</evidence>
<dbReference type="InterPro" id="IPR051010">
    <property type="entry name" value="BCAA_transport"/>
</dbReference>
<dbReference type="STRING" id="137838.GCA_001458595_00374"/>
<proteinExistence type="inferred from homology"/>
<evidence type="ECO:0000313" key="11">
    <source>
        <dbReference type="Proteomes" id="UP000220840"/>
    </source>
</evidence>
<dbReference type="SUPFAM" id="SSF53822">
    <property type="entry name" value="Periplasmic binding protein-like I"/>
    <property type="match status" value="1"/>
</dbReference>
<dbReference type="GO" id="GO:0006865">
    <property type="term" value="P:amino acid transport"/>
    <property type="evidence" value="ECO:0007669"/>
    <property type="project" value="UniProtKB-KW"/>
</dbReference>
<feature type="signal peptide" evidence="5">
    <location>
        <begin position="1"/>
        <end position="20"/>
    </location>
</feature>
<keyword evidence="11" id="KW-1185">Reference proteome</keyword>
<feature type="chain" id="PRO_5044065327" evidence="5">
    <location>
        <begin position="21"/>
        <end position="391"/>
    </location>
</feature>
<dbReference type="EMBL" id="UWJD01000003">
    <property type="protein sequence ID" value="VCT86187.1"/>
    <property type="molecule type" value="Genomic_DNA"/>
</dbReference>
<accession>A0A2A7MDJ6</accession>
<dbReference type="CDD" id="cd06347">
    <property type="entry name" value="PBP1_ABC_LivK_ligand_binding-like"/>
    <property type="match status" value="1"/>
</dbReference>
<dbReference type="OrthoDB" id="9783240at2"/>
<keyword evidence="3 5" id="KW-0732">Signal</keyword>
<keyword evidence="2" id="KW-0813">Transport</keyword>
<dbReference type="PANTHER" id="PTHR30483:SF6">
    <property type="entry name" value="PERIPLASMIC BINDING PROTEIN OF ABC TRANSPORTER FOR NATURAL AMINO ACIDS"/>
    <property type="match status" value="1"/>
</dbReference>
<reference evidence="10 12" key="2">
    <citation type="submission" date="2018-06" db="EMBL/GenBank/DDBJ databases">
        <authorList>
            <consortium name="IHU Genomes"/>
        </authorList>
    </citation>
    <scope>NUCLEOTIDE SEQUENCE [LARGE SCALE GENOMIC DNA]</scope>
    <source>
        <strain evidence="10 12">NEC25</strain>
    </source>
</reference>
<dbReference type="AlphaFoldDB" id="A0A2A7MDJ6"/>
<dbReference type="Proteomes" id="UP000220840">
    <property type="component" value="Unassembled WGS sequence"/>
</dbReference>
<evidence type="ECO:0000256" key="2">
    <source>
        <dbReference type="ARBA" id="ARBA00022448"/>
    </source>
</evidence>
<reference evidence="7" key="3">
    <citation type="submission" date="2021-10" db="EMBL/GenBank/DDBJ databases">
        <authorList>
            <person name="Mesa V."/>
        </authorList>
    </citation>
    <scope>NUCLEOTIDE SEQUENCE</scope>
    <source>
        <strain evidence="7">CC3_PB</strain>
    </source>
</reference>
<dbReference type="PROSITE" id="PS51257">
    <property type="entry name" value="PROKAR_LIPOPROTEIN"/>
    <property type="match status" value="1"/>
</dbReference>
<evidence type="ECO:0000259" key="6">
    <source>
        <dbReference type="Pfam" id="PF13458"/>
    </source>
</evidence>
<dbReference type="InterPro" id="IPR028082">
    <property type="entry name" value="Peripla_BP_I"/>
</dbReference>
<keyword evidence="4" id="KW-0029">Amino-acid transport</keyword>
<reference evidence="8" key="4">
    <citation type="submission" date="2022-10" db="EMBL/GenBank/DDBJ databases">
        <authorList>
            <person name="Aires J."/>
            <person name="Mesa V."/>
        </authorList>
    </citation>
    <scope>NUCLEOTIDE SEQUENCE</scope>
    <source>
        <strain evidence="8">Clostridium neonatale JD116</strain>
    </source>
</reference>